<protein>
    <submittedName>
        <fullName evidence="1">Uncharacterized protein</fullName>
    </submittedName>
</protein>
<organism evidence="1 2">
    <name type="scientific">Pontibacter virosus</name>
    <dbReference type="NCBI Taxonomy" id="1765052"/>
    <lineage>
        <taxon>Bacteria</taxon>
        <taxon>Pseudomonadati</taxon>
        <taxon>Bacteroidota</taxon>
        <taxon>Cytophagia</taxon>
        <taxon>Cytophagales</taxon>
        <taxon>Hymenobacteraceae</taxon>
        <taxon>Pontibacter</taxon>
    </lineage>
</organism>
<dbReference type="EMBL" id="QEKI01000004">
    <property type="protein sequence ID" value="PVY41644.1"/>
    <property type="molecule type" value="Genomic_DNA"/>
</dbReference>
<comment type="caution">
    <text evidence="1">The sequence shown here is derived from an EMBL/GenBank/DDBJ whole genome shotgun (WGS) entry which is preliminary data.</text>
</comment>
<dbReference type="Proteomes" id="UP000245466">
    <property type="component" value="Unassembled WGS sequence"/>
</dbReference>
<gene>
    <name evidence="1" type="ORF">C8E01_10415</name>
</gene>
<evidence type="ECO:0000313" key="1">
    <source>
        <dbReference type="EMBL" id="PVY41644.1"/>
    </source>
</evidence>
<dbReference type="AlphaFoldDB" id="A0A2U1AYY1"/>
<dbReference type="PROSITE" id="PS51257">
    <property type="entry name" value="PROKAR_LIPOPROTEIN"/>
    <property type="match status" value="1"/>
</dbReference>
<name>A0A2U1AYY1_9BACT</name>
<accession>A0A2U1AYY1</accession>
<dbReference type="OrthoDB" id="848726at2"/>
<evidence type="ECO:0000313" key="2">
    <source>
        <dbReference type="Proteomes" id="UP000245466"/>
    </source>
</evidence>
<proteinExistence type="predicted"/>
<keyword evidence="2" id="KW-1185">Reference proteome</keyword>
<dbReference type="RefSeq" id="WP_116542711.1">
    <property type="nucleotide sequence ID" value="NZ_QEKI01000004.1"/>
</dbReference>
<sequence>MKQLLALRYILPLLCFFILFSSCKKELEEIEIEPVVAWEAHNKFLYNQRFIVNLHAAQAEDRLQVLGMYLFSKISHARKGAKVSNYVHPFKNLSHNKYPMNSSIFAGTEDDVLYFRTVSDPVTSGAGLRLDAKEIDPSFLGFELIMSNTLESMAISENNVVLVPYKYLNEESGRAELRYFLFKLGIDKANQSFAKIVLEETKILTPVQVGGYVRYIRSHHNNFYVATDWGFYKITEEGEIDFQMPDQVAYATFEHKGDLYTIARHGRRQTHALFRAVSGQTWSLDAHVGGTAEWLSYHAISDEILLASYNSQIFEVEPGIDKLQLRELDNTGLEGHSITSIAKVSDKVYIGTQSGLFSKAAEHLLTYKEEESK</sequence>
<reference evidence="1 2" key="1">
    <citation type="submission" date="2018-04" db="EMBL/GenBank/DDBJ databases">
        <title>Genomic Encyclopedia of Type Strains, Phase IV (KMG-IV): sequencing the most valuable type-strain genomes for metagenomic binning, comparative biology and taxonomic classification.</title>
        <authorList>
            <person name="Goeker M."/>
        </authorList>
    </citation>
    <scope>NUCLEOTIDE SEQUENCE [LARGE SCALE GENOMIC DNA]</scope>
    <source>
        <strain evidence="1 2">DSM 100231</strain>
    </source>
</reference>